<evidence type="ECO:0000313" key="3">
    <source>
        <dbReference type="Proteomes" id="UP000037136"/>
    </source>
</evidence>
<evidence type="ECO:0000313" key="2">
    <source>
        <dbReference type="EMBL" id="PFH60141.1"/>
    </source>
</evidence>
<dbReference type="AlphaFoldDB" id="A0A2A9PGJ1"/>
<dbReference type="Gene3D" id="3.80.10.10">
    <property type="entry name" value="Ribonuclease Inhibitor"/>
    <property type="match status" value="1"/>
</dbReference>
<comment type="caution">
    <text evidence="2">The sequence shown here is derived from an EMBL/GenBank/DDBJ whole genome shotgun (WGS) entry which is preliminary data.</text>
</comment>
<name>A0A2A9PGJ1_OPHUN</name>
<dbReference type="InterPro" id="IPR032675">
    <property type="entry name" value="LRR_dom_sf"/>
</dbReference>
<feature type="region of interest" description="Disordered" evidence="1">
    <location>
        <begin position="1"/>
        <end position="48"/>
    </location>
</feature>
<proteinExistence type="predicted"/>
<sequence>MVATRKSARSEIRSARRQNPGRTSRSLPRRRPQPSCPSSYSDQTESDHDADFQLIDDASAILTANSTCFRNQRVRKRRSRLANVEFNAKVSPGSGPSREGGSKSGRSSQEPPAKSRKLSKEQGSDESTSVIPDWKDPRISFDCWTDIFFYAASSVATDDLATNWLIQAATSCRALSEPALTALYRCPPVRTSSKARRLAALLERPPSETLYNYRAKVEALHINIQLVPQAVLYQLIHPLRRLKELLIFTPMDQPPYRELDKNLRWHYTEDIFRSLAPAEVDSSEVHVKPYPTLLESWEWSGRFIGGCVPTAVSMASIHDTTSFSSLTKLSFTNLQLPSLSNLRLKPDSDEEELRAYHEDGRVIEDVAHAISRLKYLNHLVFESSTVMNDRLLPLLPKNLAHLELINCWEVKSEDLAEFLGTHGSKLRTLVLLHNQSLDLAFLTTLSETCPGLRELHINLSYYRHHECVNDADPMYDQALLPSQVPKWPSSLRVLSVEHIRNWSVEAAEVFFRSLINSAGDLPNLRHLAIKTRLDIPWQARATMRREWRATMEKVFLRPVASPRPQASLRAPIMNDVDLPAPKKRSARTAASPPPRRSGRIAAHVGCRTSAANKRLCRQQGKPSYRDPDTDEDEDEAELTEEDDDAEADNVTAADADGEEGELIIQGLCDTVNLQFDNQKVRELQYGMEDFLDEDKAETEDEWEEDDEEDESVVVFH</sequence>
<dbReference type="STRING" id="268505.A0A2A9PGJ1"/>
<reference evidence="2 3" key="2">
    <citation type="journal article" date="2017" name="Sci. Rep.">
        <title>Ant-infecting Ophiocordyceps genomes reveal a high diversity of potential behavioral manipulation genes and a possible major role for enterotoxins.</title>
        <authorList>
            <person name="de Bekker C."/>
            <person name="Ohm R.A."/>
            <person name="Evans H.C."/>
            <person name="Brachmann A."/>
            <person name="Hughes D.P."/>
        </authorList>
    </citation>
    <scope>NUCLEOTIDE SEQUENCE [LARGE SCALE GENOMIC DNA]</scope>
    <source>
        <strain evidence="2 3">SC16a</strain>
    </source>
</reference>
<feature type="region of interest" description="Disordered" evidence="1">
    <location>
        <begin position="85"/>
        <end position="131"/>
    </location>
</feature>
<dbReference type="PANTHER" id="PTHR34755">
    <property type="entry name" value="SERINE/ARGININE REPETITIVE MATRIX PROTEIN 3-RELATED"/>
    <property type="match status" value="1"/>
</dbReference>
<accession>A0A2A9PGJ1</accession>
<feature type="region of interest" description="Disordered" evidence="1">
    <location>
        <begin position="693"/>
        <end position="716"/>
    </location>
</feature>
<organism evidence="2 3">
    <name type="scientific">Ophiocordyceps unilateralis</name>
    <name type="common">Zombie-ant fungus</name>
    <name type="synonym">Torrubia unilateralis</name>
    <dbReference type="NCBI Taxonomy" id="268505"/>
    <lineage>
        <taxon>Eukaryota</taxon>
        <taxon>Fungi</taxon>
        <taxon>Dikarya</taxon>
        <taxon>Ascomycota</taxon>
        <taxon>Pezizomycotina</taxon>
        <taxon>Sordariomycetes</taxon>
        <taxon>Hypocreomycetidae</taxon>
        <taxon>Hypocreales</taxon>
        <taxon>Ophiocordycipitaceae</taxon>
        <taxon>Ophiocordyceps</taxon>
    </lineage>
</organism>
<gene>
    <name evidence="2" type="ORF">XA68_11383</name>
</gene>
<keyword evidence="3" id="KW-1185">Reference proteome</keyword>
<dbReference type="PANTHER" id="PTHR34755:SF4">
    <property type="entry name" value="F-BOX DOMAIN-CONTAINING PROTEIN"/>
    <property type="match status" value="1"/>
</dbReference>
<dbReference type="Proteomes" id="UP000037136">
    <property type="component" value="Unassembled WGS sequence"/>
</dbReference>
<dbReference type="InterPro" id="IPR052109">
    <property type="entry name" value="SRRM_Domain-Containing"/>
</dbReference>
<reference evidence="2 3" key="1">
    <citation type="journal article" date="2015" name="BMC Genomics">
        <title>Gene expression during zombie ant biting behavior reflects the complexity underlying fungal parasitic behavioral manipulation.</title>
        <authorList>
            <person name="de Bekker C."/>
            <person name="Ohm R.A."/>
            <person name="Loreto R.G."/>
            <person name="Sebastian A."/>
            <person name="Albert I."/>
            <person name="Merrow M."/>
            <person name="Brachmann A."/>
            <person name="Hughes D.P."/>
        </authorList>
    </citation>
    <scope>NUCLEOTIDE SEQUENCE [LARGE SCALE GENOMIC DNA]</scope>
    <source>
        <strain evidence="2 3">SC16a</strain>
    </source>
</reference>
<dbReference type="OrthoDB" id="5395390at2759"/>
<feature type="compositionally biased region" description="Acidic residues" evidence="1">
    <location>
        <begin position="628"/>
        <end position="647"/>
    </location>
</feature>
<feature type="region of interest" description="Disordered" evidence="1">
    <location>
        <begin position="566"/>
        <end position="658"/>
    </location>
</feature>
<feature type="compositionally biased region" description="Low complexity" evidence="1">
    <location>
        <begin position="91"/>
        <end position="108"/>
    </location>
</feature>
<protein>
    <submittedName>
        <fullName evidence="2">Uncharacterized protein</fullName>
    </submittedName>
</protein>
<dbReference type="EMBL" id="LAZP02000148">
    <property type="protein sequence ID" value="PFH60141.1"/>
    <property type="molecule type" value="Genomic_DNA"/>
</dbReference>
<evidence type="ECO:0000256" key="1">
    <source>
        <dbReference type="SAM" id="MobiDB-lite"/>
    </source>
</evidence>
<dbReference type="SUPFAM" id="SSF52047">
    <property type="entry name" value="RNI-like"/>
    <property type="match status" value="1"/>
</dbReference>